<name>A0A840V223_9BACT</name>
<dbReference type="SMART" id="SM00283">
    <property type="entry name" value="MA"/>
    <property type="match status" value="1"/>
</dbReference>
<proteinExistence type="inferred from homology"/>
<feature type="transmembrane region" description="Helical" evidence="4">
    <location>
        <begin position="13"/>
        <end position="35"/>
    </location>
</feature>
<keyword evidence="1 3" id="KW-0807">Transducer</keyword>
<evidence type="ECO:0000313" key="7">
    <source>
        <dbReference type="EMBL" id="MBB5347910.1"/>
    </source>
</evidence>
<dbReference type="PROSITE" id="PS50111">
    <property type="entry name" value="CHEMOTAXIS_TRANSDUC_2"/>
    <property type="match status" value="1"/>
</dbReference>
<evidence type="ECO:0000259" key="5">
    <source>
        <dbReference type="PROSITE" id="PS50111"/>
    </source>
</evidence>
<keyword evidence="8" id="KW-1185">Reference proteome</keyword>
<evidence type="ECO:0000259" key="6">
    <source>
        <dbReference type="PROSITE" id="PS50885"/>
    </source>
</evidence>
<comment type="caution">
    <text evidence="7">The sequence shown here is derived from an EMBL/GenBank/DDBJ whole genome shotgun (WGS) entry which is preliminary data.</text>
</comment>
<organism evidence="7 8">
    <name type="scientific">Desulfoprunum benzoelyticum</name>
    <dbReference type="NCBI Taxonomy" id="1506996"/>
    <lineage>
        <taxon>Bacteria</taxon>
        <taxon>Pseudomonadati</taxon>
        <taxon>Thermodesulfobacteriota</taxon>
        <taxon>Desulfobulbia</taxon>
        <taxon>Desulfobulbales</taxon>
        <taxon>Desulfobulbaceae</taxon>
        <taxon>Desulfoprunum</taxon>
    </lineage>
</organism>
<comment type="similarity">
    <text evidence="2">Belongs to the methyl-accepting chemotaxis (MCP) protein family.</text>
</comment>
<dbReference type="Proteomes" id="UP000539642">
    <property type="component" value="Unassembled WGS sequence"/>
</dbReference>
<dbReference type="Pfam" id="PF00015">
    <property type="entry name" value="MCPsignal"/>
    <property type="match status" value="1"/>
</dbReference>
<feature type="domain" description="HAMP" evidence="6">
    <location>
        <begin position="214"/>
        <end position="267"/>
    </location>
</feature>
<dbReference type="Gene3D" id="1.10.287.950">
    <property type="entry name" value="Methyl-accepting chemotaxis protein"/>
    <property type="match status" value="1"/>
</dbReference>
<dbReference type="PANTHER" id="PTHR32089:SF112">
    <property type="entry name" value="LYSOZYME-LIKE PROTEIN-RELATED"/>
    <property type="match status" value="1"/>
</dbReference>
<evidence type="ECO:0000256" key="4">
    <source>
        <dbReference type="SAM" id="Phobius"/>
    </source>
</evidence>
<dbReference type="PANTHER" id="PTHR32089">
    <property type="entry name" value="METHYL-ACCEPTING CHEMOTAXIS PROTEIN MCPB"/>
    <property type="match status" value="1"/>
</dbReference>
<dbReference type="InterPro" id="IPR024478">
    <property type="entry name" value="HlyB_4HB_MCP"/>
</dbReference>
<dbReference type="RefSeq" id="WP_183350150.1">
    <property type="nucleotide sequence ID" value="NZ_JACHEO010000007.1"/>
</dbReference>
<dbReference type="InterPro" id="IPR003660">
    <property type="entry name" value="HAMP_dom"/>
</dbReference>
<dbReference type="Gene3D" id="6.10.340.10">
    <property type="match status" value="1"/>
</dbReference>
<dbReference type="InterPro" id="IPR004089">
    <property type="entry name" value="MCPsignal_dom"/>
</dbReference>
<feature type="transmembrane region" description="Helical" evidence="4">
    <location>
        <begin position="193"/>
        <end position="212"/>
    </location>
</feature>
<dbReference type="GO" id="GO:0007165">
    <property type="term" value="P:signal transduction"/>
    <property type="evidence" value="ECO:0007669"/>
    <property type="project" value="UniProtKB-KW"/>
</dbReference>
<gene>
    <name evidence="7" type="ORF">HNQ81_001639</name>
</gene>
<dbReference type="AlphaFoldDB" id="A0A840V223"/>
<dbReference type="CDD" id="cd06225">
    <property type="entry name" value="HAMP"/>
    <property type="match status" value="3"/>
</dbReference>
<dbReference type="SUPFAM" id="SSF58104">
    <property type="entry name" value="Methyl-accepting chemotaxis protein (MCP) signaling domain"/>
    <property type="match status" value="1"/>
</dbReference>
<evidence type="ECO:0000256" key="3">
    <source>
        <dbReference type="PROSITE-ProRule" id="PRU00284"/>
    </source>
</evidence>
<dbReference type="PROSITE" id="PS50885">
    <property type="entry name" value="HAMP"/>
    <property type="match status" value="2"/>
</dbReference>
<feature type="domain" description="Methyl-accepting transducer" evidence="5">
    <location>
        <begin position="350"/>
        <end position="586"/>
    </location>
</feature>
<keyword evidence="4" id="KW-0472">Membrane</keyword>
<reference evidence="7 8" key="1">
    <citation type="submission" date="2020-08" db="EMBL/GenBank/DDBJ databases">
        <title>Genomic Encyclopedia of Type Strains, Phase IV (KMG-IV): sequencing the most valuable type-strain genomes for metagenomic binning, comparative biology and taxonomic classification.</title>
        <authorList>
            <person name="Goeker M."/>
        </authorList>
    </citation>
    <scope>NUCLEOTIDE SEQUENCE [LARGE SCALE GENOMIC DNA]</scope>
    <source>
        <strain evidence="7 8">DSM 28570</strain>
    </source>
</reference>
<sequence>MKWFVDLATRTKLFFSFGLMIVLMLVLIIAAYIGLSAIHQSQERLFRDDFLPSIELLKLRSSQNRAHAQLLEMMMTPDRGRQQALERDIAARTREVDEGLKLVAASLQGHPRELRQFDELVAALTEYRRVREQQISLIYDEKSSEAESLDAAVQDKLYNRVRTIAVDLGTTAIAQATERVVAANARAERLSRIFIGISILVFVFGVVVALYLSRIIAQPLREITTAAQRIASGDLEVATRSKDRQDEVGDLAQAFATMVRYLQEMAVISRKIAQGDLTATVRPVSDRDVLGNAFADMTGYLREMATVSKQIAEGDLTVPVKPASDNDILRNAFANMVTIRRRITQEISDGINVLASSASEILASTTQIAAGMSETAASVTQTTATVEQIKQTALLSSKKSRGVSENAQKSALVAEQGKSTVSETIDGITRIKELMETVAESVVMLSEQTQAIGEIITVVTDLAQQSNLLAVNAAIEASKAGEHGKGFAVVAQEIKSLADQSKQATEQVRKILGDIQKATGKSVLAAEQVSKAVEGGVKQASESGESIRKLAESISGAAQAAEQIAVSSQQQLAGMEQVAIAMENIKQATHQNVLGTKQAEQAAHTLNELGQKLKEMVSRSKV</sequence>
<keyword evidence="4" id="KW-1133">Transmembrane helix</keyword>
<dbReference type="Pfam" id="PF00672">
    <property type="entry name" value="HAMP"/>
    <property type="match status" value="2"/>
</dbReference>
<keyword evidence="4" id="KW-0812">Transmembrane</keyword>
<dbReference type="Pfam" id="PF12729">
    <property type="entry name" value="4HB_MCP_1"/>
    <property type="match status" value="1"/>
</dbReference>
<evidence type="ECO:0000256" key="2">
    <source>
        <dbReference type="ARBA" id="ARBA00029447"/>
    </source>
</evidence>
<dbReference type="GO" id="GO:0016020">
    <property type="term" value="C:membrane"/>
    <property type="evidence" value="ECO:0007669"/>
    <property type="project" value="InterPro"/>
</dbReference>
<dbReference type="EMBL" id="JACHEO010000007">
    <property type="protein sequence ID" value="MBB5347910.1"/>
    <property type="molecule type" value="Genomic_DNA"/>
</dbReference>
<accession>A0A840V223</accession>
<evidence type="ECO:0000313" key="8">
    <source>
        <dbReference type="Proteomes" id="UP000539642"/>
    </source>
</evidence>
<protein>
    <submittedName>
        <fullName evidence="7">Methyl-accepting chemotaxis protein</fullName>
    </submittedName>
</protein>
<feature type="domain" description="HAMP" evidence="6">
    <location>
        <begin position="295"/>
        <end position="348"/>
    </location>
</feature>
<dbReference type="SMART" id="SM00304">
    <property type="entry name" value="HAMP"/>
    <property type="match status" value="2"/>
</dbReference>
<evidence type="ECO:0000256" key="1">
    <source>
        <dbReference type="ARBA" id="ARBA00023224"/>
    </source>
</evidence>